<keyword evidence="2" id="KW-1185">Reference proteome</keyword>
<proteinExistence type="predicted"/>
<evidence type="ECO:0000313" key="1">
    <source>
        <dbReference type="EMBL" id="MEJ8814480.1"/>
    </source>
</evidence>
<gene>
    <name evidence="1" type="ORF">WKW77_25605</name>
</gene>
<dbReference type="EMBL" id="JBBKZU010000013">
    <property type="protein sequence ID" value="MEJ8814480.1"/>
    <property type="molecule type" value="Genomic_DNA"/>
</dbReference>
<accession>A0ABU8VLM4</accession>
<dbReference type="Proteomes" id="UP001365846">
    <property type="component" value="Unassembled WGS sequence"/>
</dbReference>
<dbReference type="RefSeq" id="WP_340359707.1">
    <property type="nucleotide sequence ID" value="NZ_JBBKZU010000013.1"/>
</dbReference>
<protein>
    <submittedName>
        <fullName evidence="1">Uncharacterized protein</fullName>
    </submittedName>
</protein>
<comment type="caution">
    <text evidence="1">The sequence shown here is derived from an EMBL/GenBank/DDBJ whole genome shotgun (WGS) entry which is preliminary data.</text>
</comment>
<organism evidence="1 2">
    <name type="scientific">Variovorax ureilyticus</name>
    <dbReference type="NCBI Taxonomy" id="1836198"/>
    <lineage>
        <taxon>Bacteria</taxon>
        <taxon>Pseudomonadati</taxon>
        <taxon>Pseudomonadota</taxon>
        <taxon>Betaproteobacteria</taxon>
        <taxon>Burkholderiales</taxon>
        <taxon>Comamonadaceae</taxon>
        <taxon>Variovorax</taxon>
    </lineage>
</organism>
<name>A0ABU8VLM4_9BURK</name>
<sequence length="94" mass="10441">MKKQQTQTGRAAACYELLEVLSHRQLPVVCEIPEDIHKILALRSASLLEADSDPIVVLRSGERKIARIVVTRITAEGRAACLAYSAMTVPAWRR</sequence>
<reference evidence="1 2" key="1">
    <citation type="submission" date="2024-03" db="EMBL/GenBank/DDBJ databases">
        <title>Novel species of the genus Variovorax.</title>
        <authorList>
            <person name="Liu Q."/>
            <person name="Xin Y.-H."/>
        </authorList>
    </citation>
    <scope>NUCLEOTIDE SEQUENCE [LARGE SCALE GENOMIC DNA]</scope>
    <source>
        <strain evidence="1 2">KACC 18899</strain>
    </source>
</reference>
<evidence type="ECO:0000313" key="2">
    <source>
        <dbReference type="Proteomes" id="UP001365846"/>
    </source>
</evidence>